<dbReference type="InterPro" id="IPR052196">
    <property type="entry name" value="Bact_Kbp"/>
</dbReference>
<dbReference type="PROSITE" id="PS51782">
    <property type="entry name" value="LYSM"/>
    <property type="match status" value="2"/>
</dbReference>
<dbReference type="Gene3D" id="3.10.350.10">
    <property type="entry name" value="LysM domain"/>
    <property type="match status" value="2"/>
</dbReference>
<protein>
    <submittedName>
        <fullName evidence="3">LysM peptidoglycan-binding domain-containing protein</fullName>
    </submittedName>
</protein>
<evidence type="ECO:0000313" key="3">
    <source>
        <dbReference type="EMBL" id="HHE04797.1"/>
    </source>
</evidence>
<evidence type="ECO:0000259" key="2">
    <source>
        <dbReference type="PROSITE" id="PS51782"/>
    </source>
</evidence>
<dbReference type="PANTHER" id="PTHR34700:SF4">
    <property type="entry name" value="PHAGE-LIKE ELEMENT PBSX PROTEIN XKDP"/>
    <property type="match status" value="1"/>
</dbReference>
<feature type="domain" description="LysM" evidence="2">
    <location>
        <begin position="183"/>
        <end position="234"/>
    </location>
</feature>
<accession>A0A7C5DBY9</accession>
<organism evidence="3">
    <name type="scientific">candidate division WOR-3 bacterium</name>
    <dbReference type="NCBI Taxonomy" id="2052148"/>
    <lineage>
        <taxon>Bacteria</taxon>
        <taxon>Bacteria division WOR-3</taxon>
    </lineage>
</organism>
<dbReference type="AlphaFoldDB" id="A0A7C5DBY9"/>
<comment type="caution">
    <text evidence="3">The sequence shown here is derived from an EMBL/GenBank/DDBJ whole genome shotgun (WGS) entry which is preliminary data.</text>
</comment>
<dbReference type="PANTHER" id="PTHR34700">
    <property type="entry name" value="POTASSIUM BINDING PROTEIN KBP"/>
    <property type="match status" value="1"/>
</dbReference>
<sequence>MKKYIILFVLLMILSSFLQAEVRYLTEEEYKDLSKEETLKYWEALENELMMLQVRQANTFSRIEENELKIATLKDEIALLDQKYNVIYTRIMNSIGTVSHSELVDFEQKLNDIKNKLDYYDQLPNSELYKSNQEIKNFIAQYEGLKGEDLAKVPQFQQVFAEIDSRIEMLQENMAPYGKYYEDEYSVVKGDYLVKIAGYDHIYNDPQKWGIIYRANRDQIKDPDLIYPNQVFKIPRGLPSSWKVYKGECLWTISSYPEIYNDPFQWPKIYRANTDQIKDPDLIYPNQILRIPRD</sequence>
<feature type="signal peptide" evidence="1">
    <location>
        <begin position="1"/>
        <end position="20"/>
    </location>
</feature>
<feature type="domain" description="LysM" evidence="2">
    <location>
        <begin position="240"/>
        <end position="291"/>
    </location>
</feature>
<name>A0A7C5DBY9_UNCW3</name>
<reference evidence="3" key="1">
    <citation type="journal article" date="2020" name="mSystems">
        <title>Genome- and Community-Level Interaction Insights into Carbon Utilization and Element Cycling Functions of Hydrothermarchaeota in Hydrothermal Sediment.</title>
        <authorList>
            <person name="Zhou Z."/>
            <person name="Liu Y."/>
            <person name="Xu W."/>
            <person name="Pan J."/>
            <person name="Luo Z.H."/>
            <person name="Li M."/>
        </authorList>
    </citation>
    <scope>NUCLEOTIDE SEQUENCE [LARGE SCALE GENOMIC DNA]</scope>
    <source>
        <strain evidence="3">HyVt-74</strain>
    </source>
</reference>
<dbReference type="InterPro" id="IPR018392">
    <property type="entry name" value="LysM"/>
</dbReference>
<dbReference type="CDD" id="cd00118">
    <property type="entry name" value="LysM"/>
    <property type="match status" value="1"/>
</dbReference>
<gene>
    <name evidence="3" type="ORF">ENL19_01885</name>
</gene>
<keyword evidence="1" id="KW-0732">Signal</keyword>
<dbReference type="InterPro" id="IPR036779">
    <property type="entry name" value="LysM_dom_sf"/>
</dbReference>
<dbReference type="EMBL" id="DRTB01000139">
    <property type="protein sequence ID" value="HHE04797.1"/>
    <property type="molecule type" value="Genomic_DNA"/>
</dbReference>
<proteinExistence type="predicted"/>
<dbReference type="SMART" id="SM00257">
    <property type="entry name" value="LysM"/>
    <property type="match status" value="2"/>
</dbReference>
<dbReference type="Pfam" id="PF01476">
    <property type="entry name" value="LysM"/>
    <property type="match status" value="2"/>
</dbReference>
<dbReference type="Proteomes" id="UP000886110">
    <property type="component" value="Unassembled WGS sequence"/>
</dbReference>
<feature type="chain" id="PRO_5028169974" evidence="1">
    <location>
        <begin position="21"/>
        <end position="294"/>
    </location>
</feature>
<evidence type="ECO:0000256" key="1">
    <source>
        <dbReference type="SAM" id="SignalP"/>
    </source>
</evidence>